<feature type="domain" description="Homeobox" evidence="13">
    <location>
        <begin position="462"/>
        <end position="522"/>
    </location>
</feature>
<dbReference type="SMART" id="SM00351">
    <property type="entry name" value="PAX"/>
    <property type="match status" value="1"/>
</dbReference>
<keyword evidence="6 10" id="KW-0238">DNA-binding</keyword>
<feature type="region of interest" description="Disordered" evidence="12">
    <location>
        <begin position="523"/>
        <end position="567"/>
    </location>
</feature>
<dbReference type="InterPro" id="IPR036388">
    <property type="entry name" value="WH-like_DNA-bd_sf"/>
</dbReference>
<evidence type="ECO:0000259" key="13">
    <source>
        <dbReference type="PROSITE" id="PS50071"/>
    </source>
</evidence>
<dbReference type="SUPFAM" id="SSF46689">
    <property type="entry name" value="Homeodomain-like"/>
    <property type="match status" value="2"/>
</dbReference>
<dbReference type="FunFam" id="1.10.10.60:FF:000307">
    <property type="entry name" value="Eyegone, isoform A"/>
    <property type="match status" value="1"/>
</dbReference>
<reference evidence="15" key="1">
    <citation type="submission" date="2021-01" db="UniProtKB">
        <authorList>
            <consortium name="EnsemblMetazoa"/>
        </authorList>
    </citation>
    <scope>IDENTIFICATION</scope>
</reference>
<dbReference type="KEGG" id="vde:111242972"/>
<dbReference type="InterPro" id="IPR017970">
    <property type="entry name" value="Homeobox_CS"/>
</dbReference>
<feature type="compositionally biased region" description="Polar residues" evidence="12">
    <location>
        <begin position="134"/>
        <end position="143"/>
    </location>
</feature>
<keyword evidence="7 10" id="KW-0371">Homeobox</keyword>
<keyword evidence="8" id="KW-0804">Transcription</keyword>
<evidence type="ECO:0000259" key="14">
    <source>
        <dbReference type="PROSITE" id="PS51057"/>
    </source>
</evidence>
<evidence type="ECO:0000256" key="11">
    <source>
        <dbReference type="RuleBase" id="RU000682"/>
    </source>
</evidence>
<dbReference type="InterPro" id="IPR001356">
    <property type="entry name" value="HD"/>
</dbReference>
<evidence type="ECO:0000256" key="8">
    <source>
        <dbReference type="ARBA" id="ARBA00023163"/>
    </source>
</evidence>
<dbReference type="PROSITE" id="PS00027">
    <property type="entry name" value="HOMEOBOX_1"/>
    <property type="match status" value="1"/>
</dbReference>
<dbReference type="InterPro" id="IPR009057">
    <property type="entry name" value="Homeodomain-like_sf"/>
</dbReference>
<evidence type="ECO:0000256" key="5">
    <source>
        <dbReference type="ARBA" id="ARBA00023015"/>
    </source>
</evidence>
<evidence type="ECO:0000256" key="4">
    <source>
        <dbReference type="ARBA" id="ARBA00022724"/>
    </source>
</evidence>
<evidence type="ECO:0000256" key="10">
    <source>
        <dbReference type="PROSITE-ProRule" id="PRU00108"/>
    </source>
</evidence>
<evidence type="ECO:0000256" key="3">
    <source>
        <dbReference type="ARBA" id="ARBA00022473"/>
    </source>
</evidence>
<keyword evidence="9 10" id="KW-0539">Nucleus</keyword>
<evidence type="ECO:0000256" key="7">
    <source>
        <dbReference type="ARBA" id="ARBA00023155"/>
    </source>
</evidence>
<evidence type="ECO:0000256" key="12">
    <source>
        <dbReference type="SAM" id="MobiDB-lite"/>
    </source>
</evidence>
<feature type="region of interest" description="Disordered" evidence="12">
    <location>
        <begin position="424"/>
        <end position="475"/>
    </location>
</feature>
<dbReference type="PROSITE" id="PS51057">
    <property type="entry name" value="PAIRED_2"/>
    <property type="match status" value="1"/>
</dbReference>
<evidence type="ECO:0000256" key="1">
    <source>
        <dbReference type="ARBA" id="ARBA00004123"/>
    </source>
</evidence>
<comment type="similarity">
    <text evidence="2">Belongs to the paired homeobox family.</text>
</comment>
<dbReference type="GO" id="GO:0000978">
    <property type="term" value="F:RNA polymerase II cis-regulatory region sequence-specific DNA binding"/>
    <property type="evidence" value="ECO:0007669"/>
    <property type="project" value="TreeGrafter"/>
</dbReference>
<dbReference type="FunCoup" id="A0A7M7IWQ1">
    <property type="interactions" value="27"/>
</dbReference>
<protein>
    <recommendedName>
        <fullName evidence="17">Paired box protein Pax-6</fullName>
    </recommendedName>
</protein>
<keyword evidence="5" id="KW-0805">Transcription regulation</keyword>
<dbReference type="AlphaFoldDB" id="A0A7M7IWQ1"/>
<keyword evidence="4" id="KW-0563">Paired box</keyword>
<keyword evidence="16" id="KW-1185">Reference proteome</keyword>
<dbReference type="InterPro" id="IPR001523">
    <property type="entry name" value="Paired_dom"/>
</dbReference>
<dbReference type="Gene3D" id="1.10.10.60">
    <property type="entry name" value="Homeodomain-like"/>
    <property type="match status" value="1"/>
</dbReference>
<dbReference type="GeneID" id="111242972"/>
<dbReference type="Proteomes" id="UP000594260">
    <property type="component" value="Unplaced"/>
</dbReference>
<dbReference type="PROSITE" id="PS50071">
    <property type="entry name" value="HOMEOBOX_2"/>
    <property type="match status" value="1"/>
</dbReference>
<dbReference type="GO" id="GO:0000981">
    <property type="term" value="F:DNA-binding transcription factor activity, RNA polymerase II-specific"/>
    <property type="evidence" value="ECO:0007669"/>
    <property type="project" value="InterPro"/>
</dbReference>
<proteinExistence type="inferred from homology"/>
<feature type="compositionally biased region" description="Low complexity" evidence="12">
    <location>
        <begin position="68"/>
        <end position="85"/>
    </location>
</feature>
<dbReference type="SMART" id="SM00389">
    <property type="entry name" value="HOX"/>
    <property type="match status" value="1"/>
</dbReference>
<dbReference type="Gene3D" id="1.10.10.10">
    <property type="entry name" value="Winged helix-like DNA-binding domain superfamily/Winged helix DNA-binding domain"/>
    <property type="match status" value="1"/>
</dbReference>
<feature type="region of interest" description="Disordered" evidence="12">
    <location>
        <begin position="1"/>
        <end position="145"/>
    </location>
</feature>
<dbReference type="InterPro" id="IPR043565">
    <property type="entry name" value="PAX_fam"/>
</dbReference>
<dbReference type="EnsemblMetazoa" id="XM_022787945">
    <property type="protein sequence ID" value="XP_022643680"/>
    <property type="gene ID" value="LOC111242972"/>
</dbReference>
<dbReference type="Pfam" id="PF00292">
    <property type="entry name" value="PAX"/>
    <property type="match status" value="1"/>
</dbReference>
<dbReference type="GO" id="GO:0005634">
    <property type="term" value="C:nucleus"/>
    <property type="evidence" value="ECO:0007669"/>
    <property type="project" value="UniProtKB-SubCell"/>
</dbReference>
<evidence type="ECO:0000313" key="16">
    <source>
        <dbReference type="Proteomes" id="UP000594260"/>
    </source>
</evidence>
<organism evidence="15 16">
    <name type="scientific">Varroa destructor</name>
    <name type="common">Honeybee mite</name>
    <dbReference type="NCBI Taxonomy" id="109461"/>
    <lineage>
        <taxon>Eukaryota</taxon>
        <taxon>Metazoa</taxon>
        <taxon>Ecdysozoa</taxon>
        <taxon>Arthropoda</taxon>
        <taxon>Chelicerata</taxon>
        <taxon>Arachnida</taxon>
        <taxon>Acari</taxon>
        <taxon>Parasitiformes</taxon>
        <taxon>Mesostigmata</taxon>
        <taxon>Gamasina</taxon>
        <taxon>Dermanyssoidea</taxon>
        <taxon>Varroidae</taxon>
        <taxon>Varroa</taxon>
    </lineage>
</organism>
<evidence type="ECO:0000256" key="2">
    <source>
        <dbReference type="ARBA" id="ARBA00005733"/>
    </source>
</evidence>
<keyword evidence="3" id="KW-0217">Developmental protein</keyword>
<feature type="DNA-binding region" description="Homeobox" evidence="10">
    <location>
        <begin position="464"/>
        <end position="523"/>
    </location>
</feature>
<dbReference type="CDD" id="cd00086">
    <property type="entry name" value="homeodomain"/>
    <property type="match status" value="1"/>
</dbReference>
<feature type="compositionally biased region" description="Low complexity" evidence="12">
    <location>
        <begin position="545"/>
        <end position="560"/>
    </location>
</feature>
<evidence type="ECO:0000256" key="9">
    <source>
        <dbReference type="ARBA" id="ARBA00023242"/>
    </source>
</evidence>
<accession>A0A7M7IWQ1</accession>
<feature type="compositionally biased region" description="Polar residues" evidence="12">
    <location>
        <begin position="91"/>
        <end position="107"/>
    </location>
</feature>
<comment type="subcellular location">
    <subcellularLocation>
        <location evidence="1 10 11">Nucleus</location>
    </subcellularLocation>
</comment>
<evidence type="ECO:0008006" key="17">
    <source>
        <dbReference type="Google" id="ProtNLM"/>
    </source>
</evidence>
<dbReference type="OrthoDB" id="3225452at2759"/>
<feature type="domain" description="Paired" evidence="14">
    <location>
        <begin position="220"/>
        <end position="348"/>
    </location>
</feature>
<dbReference type="PANTHER" id="PTHR45636">
    <property type="entry name" value="PAIRED BOX PROTEIN PAX-6-RELATED-RELATED"/>
    <property type="match status" value="1"/>
</dbReference>
<feature type="compositionally biased region" description="Polar residues" evidence="12">
    <location>
        <begin position="1"/>
        <end position="14"/>
    </location>
</feature>
<dbReference type="PANTHER" id="PTHR45636:SF50">
    <property type="entry name" value="EYEGONE, ISOFORM A-RELATED"/>
    <property type="match status" value="1"/>
</dbReference>
<evidence type="ECO:0000313" key="15">
    <source>
        <dbReference type="EnsemblMetazoa" id="XP_022643680"/>
    </source>
</evidence>
<sequence>MDLTTSLDKTTSATPVKDEPIVINDDGLQANNKKPEDTTANSTSIGSAGPDKQTGTSDRKSHCSLGKATSLNSSSSRASSAPIFSQGPAHLSNNRSPATNDGSNSTPEEMALSPLEVTGPTASIGSPTEHGKLRSSSQHSSEGASKLQKAASSYLDSLTSLTPSLISTPAVGFGSQAALWPSLAGSFLHPLVASQLGIDLAQLAGLGASGGPSSLDGLAGNYYTSELTGLIQRSSQHSTNGVVPQHLMTEKGRDSGESALVSNAAKSSQCSKSSSQCQQLGLASHRGVIGGSKPKVATPQVVAKIESYKKENPTIFAWEIRERLIADDVCTNSTAPSVSSINRILRNRAAERAAAEFARAAGYGVGGTGALGGGVGGMPLGALAHAQSSVKIAGHMHTVILGPKNDSAPSPPHIWSPALIQAAPHGNHHDTDRLNHFKTLTDSGDRASGDESNGESDDTDRPKFRRNRTTFSTEQLEMLEEEFERTHYPCVDTRERLATKTGLSEARVQVWFSNRRAKWRRHQRMHSFGRASSPPLSSNGHRSADSSLADSPTPTSPTAPFIESHAPADKSLSHPFSINNVLMHLSAAQAAAQEAATSNLQSLIVNPFAAAAAATDAAMRDVIGPIHHLSAFTRPVQKHPVAGGGAERHVGDP</sequence>
<dbReference type="RefSeq" id="XP_022643680.1">
    <property type="nucleotide sequence ID" value="XM_022787945.1"/>
</dbReference>
<evidence type="ECO:0000256" key="6">
    <source>
        <dbReference type="ARBA" id="ARBA00023125"/>
    </source>
</evidence>
<dbReference type="InParanoid" id="A0A7M7IWQ1"/>
<dbReference type="FunFam" id="1.10.10.10:FF:000003">
    <property type="entry name" value="Paired box protein Pax-6"/>
    <property type="match status" value="1"/>
</dbReference>
<dbReference type="Pfam" id="PF00046">
    <property type="entry name" value="Homeodomain"/>
    <property type="match status" value="1"/>
</dbReference>
<name>A0A7M7IWQ1_VARDE</name>